<accession>A0ABW9VRL2</accession>
<evidence type="ECO:0000313" key="2">
    <source>
        <dbReference type="Proteomes" id="UP000478090"/>
    </source>
</evidence>
<comment type="caution">
    <text evidence="1">The sequence shown here is derived from an EMBL/GenBank/DDBJ whole genome shotgun (WGS) entry which is preliminary data.</text>
</comment>
<dbReference type="Proteomes" id="UP000478090">
    <property type="component" value="Unassembled WGS sequence"/>
</dbReference>
<evidence type="ECO:0000313" key="1">
    <source>
        <dbReference type="EMBL" id="MYM41079.1"/>
    </source>
</evidence>
<proteinExistence type="predicted"/>
<dbReference type="RefSeq" id="WP_161040409.1">
    <property type="nucleotide sequence ID" value="NZ_WWCM01000013.1"/>
</dbReference>
<gene>
    <name evidence="1" type="ORF">GTP27_17275</name>
</gene>
<name>A0ABW9VRL2_9BURK</name>
<sequence>MKLVHAPDFSIRRVVESSSETVPISEVIIAGAATGKLLEGAVFEAALRWNDYVLIFLTNDVPFEDSLNIYLLDRHLNVVDYALMYAAYSTGIFSRLDLSEANTARFHFLGESTWTLRLFSRKQFFLPILGSPLGVHRPFTFFHCFQISTQPCAKQVRTENQPASASS</sequence>
<keyword evidence="2" id="KW-1185">Reference proteome</keyword>
<dbReference type="EMBL" id="WWCM01000013">
    <property type="protein sequence ID" value="MYM41079.1"/>
    <property type="molecule type" value="Genomic_DNA"/>
</dbReference>
<organism evidence="1 2">
    <name type="scientific">Duganella qianjiadongensis</name>
    <dbReference type="NCBI Taxonomy" id="2692176"/>
    <lineage>
        <taxon>Bacteria</taxon>
        <taxon>Pseudomonadati</taxon>
        <taxon>Pseudomonadota</taxon>
        <taxon>Betaproteobacteria</taxon>
        <taxon>Burkholderiales</taxon>
        <taxon>Oxalobacteraceae</taxon>
        <taxon>Telluria group</taxon>
        <taxon>Duganella</taxon>
    </lineage>
</organism>
<protein>
    <submittedName>
        <fullName evidence="1">Uncharacterized protein</fullName>
    </submittedName>
</protein>
<reference evidence="1 2" key="1">
    <citation type="submission" date="2019-12" db="EMBL/GenBank/DDBJ databases">
        <title>Novel species isolated from a subtropical stream in China.</title>
        <authorList>
            <person name="Lu H."/>
        </authorList>
    </citation>
    <scope>NUCLEOTIDE SEQUENCE [LARGE SCALE GENOMIC DNA]</scope>
    <source>
        <strain evidence="1 2">CY13W</strain>
    </source>
</reference>